<dbReference type="Proteomes" id="UP000594638">
    <property type="component" value="Unassembled WGS sequence"/>
</dbReference>
<feature type="region of interest" description="Disordered" evidence="1">
    <location>
        <begin position="1"/>
        <end position="55"/>
    </location>
</feature>
<sequence length="166" mass="18095">RASRNGGASAVSMRNCAQSNGLGAVSRAESSGRPAVEQRRRWQEEEEEEQQVAHSHSIRWPLFAGSCRRPETQANCVRPREQLRIALGLAGDCFKRTQAGGPGRAERAKVMRPGRPESTSGSFILRASGRSIIIHFGLRETANDISPPFRASRPFAAHLARPAGPN</sequence>
<name>A0A8S0SFH8_OLEEU</name>
<gene>
    <name evidence="2" type="ORF">OLEA9_A001058</name>
</gene>
<evidence type="ECO:0000313" key="3">
    <source>
        <dbReference type="Proteomes" id="UP000594638"/>
    </source>
</evidence>
<keyword evidence="3" id="KW-1185">Reference proteome</keyword>
<proteinExistence type="predicted"/>
<dbReference type="AlphaFoldDB" id="A0A8S0SFH8"/>
<dbReference type="Gramene" id="OE9A001058T1">
    <property type="protein sequence ID" value="OE9A001058C1"/>
    <property type="gene ID" value="OE9A001058"/>
</dbReference>
<organism evidence="2 3">
    <name type="scientific">Olea europaea subsp. europaea</name>
    <dbReference type="NCBI Taxonomy" id="158383"/>
    <lineage>
        <taxon>Eukaryota</taxon>
        <taxon>Viridiplantae</taxon>
        <taxon>Streptophyta</taxon>
        <taxon>Embryophyta</taxon>
        <taxon>Tracheophyta</taxon>
        <taxon>Spermatophyta</taxon>
        <taxon>Magnoliopsida</taxon>
        <taxon>eudicotyledons</taxon>
        <taxon>Gunneridae</taxon>
        <taxon>Pentapetalae</taxon>
        <taxon>asterids</taxon>
        <taxon>lamiids</taxon>
        <taxon>Lamiales</taxon>
        <taxon>Oleaceae</taxon>
        <taxon>Oleeae</taxon>
        <taxon>Olea</taxon>
    </lineage>
</organism>
<feature type="non-terminal residue" evidence="2">
    <location>
        <position position="1"/>
    </location>
</feature>
<evidence type="ECO:0000256" key="1">
    <source>
        <dbReference type="SAM" id="MobiDB-lite"/>
    </source>
</evidence>
<accession>A0A8S0SFH8</accession>
<evidence type="ECO:0000313" key="2">
    <source>
        <dbReference type="EMBL" id="CAA2991119.1"/>
    </source>
</evidence>
<reference evidence="2 3" key="1">
    <citation type="submission" date="2019-12" db="EMBL/GenBank/DDBJ databases">
        <authorList>
            <person name="Alioto T."/>
            <person name="Alioto T."/>
            <person name="Gomez Garrido J."/>
        </authorList>
    </citation>
    <scope>NUCLEOTIDE SEQUENCE [LARGE SCALE GENOMIC DNA]</scope>
</reference>
<protein>
    <submittedName>
        <fullName evidence="2">Uncharacterized protein</fullName>
    </submittedName>
</protein>
<dbReference type="EMBL" id="CACTIH010004764">
    <property type="protein sequence ID" value="CAA2991119.1"/>
    <property type="molecule type" value="Genomic_DNA"/>
</dbReference>
<comment type="caution">
    <text evidence="2">The sequence shown here is derived from an EMBL/GenBank/DDBJ whole genome shotgun (WGS) entry which is preliminary data.</text>
</comment>